<feature type="domain" description="Lnb N-terminal periplasmic" evidence="2">
    <location>
        <begin position="125"/>
        <end position="280"/>
    </location>
</feature>
<dbReference type="Pfam" id="PF13387">
    <property type="entry name" value="Lnb_N"/>
    <property type="match status" value="1"/>
</dbReference>
<proteinExistence type="predicted"/>
<name>A0A4Q0MJ54_9HYPH</name>
<dbReference type="EMBL" id="RYFI01000007">
    <property type="protein sequence ID" value="RXF73721.1"/>
    <property type="molecule type" value="Genomic_DNA"/>
</dbReference>
<evidence type="ECO:0000313" key="3">
    <source>
        <dbReference type="EMBL" id="RXF73721.1"/>
    </source>
</evidence>
<evidence type="ECO:0000313" key="4">
    <source>
        <dbReference type="Proteomes" id="UP000289708"/>
    </source>
</evidence>
<feature type="transmembrane region" description="Helical" evidence="1">
    <location>
        <begin position="36"/>
        <end position="58"/>
    </location>
</feature>
<organism evidence="3 4">
    <name type="scientific">Hansschlegelia zhihuaiae</name>
    <dbReference type="NCBI Taxonomy" id="405005"/>
    <lineage>
        <taxon>Bacteria</taxon>
        <taxon>Pseudomonadati</taxon>
        <taxon>Pseudomonadota</taxon>
        <taxon>Alphaproteobacteria</taxon>
        <taxon>Hyphomicrobiales</taxon>
        <taxon>Methylopilaceae</taxon>
        <taxon>Hansschlegelia</taxon>
    </lineage>
</organism>
<feature type="transmembrane region" description="Helical" evidence="1">
    <location>
        <begin position="7"/>
        <end position="30"/>
    </location>
</feature>
<keyword evidence="1" id="KW-0812">Transmembrane</keyword>
<dbReference type="RefSeq" id="WP_128777167.1">
    <property type="nucleotide sequence ID" value="NZ_RYFI01000007.1"/>
</dbReference>
<accession>A0A4Q0MJ54</accession>
<dbReference type="AlphaFoldDB" id="A0A4Q0MJ54"/>
<dbReference type="Proteomes" id="UP000289708">
    <property type="component" value="Unassembled WGS sequence"/>
</dbReference>
<comment type="caution">
    <text evidence="3">The sequence shown here is derived from an EMBL/GenBank/DDBJ whole genome shotgun (WGS) entry which is preliminary data.</text>
</comment>
<protein>
    <submittedName>
        <fullName evidence="3">DUF4105 domain-containing protein</fullName>
    </submittedName>
</protein>
<evidence type="ECO:0000256" key="1">
    <source>
        <dbReference type="SAM" id="Phobius"/>
    </source>
</evidence>
<keyword evidence="4" id="KW-1185">Reference proteome</keyword>
<keyword evidence="1" id="KW-0472">Membrane</keyword>
<gene>
    <name evidence="3" type="ORF">EK403_09045</name>
</gene>
<dbReference type="InterPro" id="IPR025178">
    <property type="entry name" value="Lnb_N"/>
</dbReference>
<dbReference type="OrthoDB" id="274718at2"/>
<keyword evidence="1" id="KW-1133">Transmembrane helix</keyword>
<reference evidence="3 4" key="1">
    <citation type="submission" date="2018-12" db="EMBL/GenBank/DDBJ databases">
        <title>bacterium Hansschlegelia zhihuaiae S113.</title>
        <authorList>
            <person name="He J."/>
        </authorList>
    </citation>
    <scope>NUCLEOTIDE SEQUENCE [LARGE SCALE GENOMIC DNA]</scope>
    <source>
        <strain evidence="3 4">S 113</strain>
    </source>
</reference>
<feature type="transmembrane region" description="Helical" evidence="1">
    <location>
        <begin position="65"/>
        <end position="83"/>
    </location>
</feature>
<evidence type="ECO:0000259" key="2">
    <source>
        <dbReference type="Pfam" id="PF13387"/>
    </source>
</evidence>
<sequence>MARFLKILLGVGALFAIIVATAWASLALWHRAPETFWLNGAASAAFAILGVATAAAWFGAKRRGALLLFGLGFAAVSLWWGAIRPPAIADWAPDVARQVTGSVEGDILTLESVRNFDWRRDDDFTERWETRSYDLSKLRTLDLFMSYWAGPEMAHTIVSFGFEGGERLAWSVEVRRRRGGAFSPVADLFKSNALVIVAADERDVVRVRSNVRGEDVQIYRLRTPPDQTRAILLEYVSDANALAARPKFYNSLTTNCTTTVVKMARAAGGALPFDWRLIVNGYLPDYLYEQGALDVRLPLARVRELAHIADRARSANASPEFSELIRVGAPSP</sequence>